<sequence length="142" mass="14968">MEMPNGAALPRELVAVSLVAGPHEVARYAELTADFNPIHLDPAFAAGTTFGRPIIHGTLGLNLVIEAIERTFGGLPDDVSVEVRFVKPVPVGSAIRAGGYLRSLEAGTYEIYVETASGERAVEGTCTIGRAPEHRNKGANAT</sequence>
<dbReference type="SUPFAM" id="SSF54637">
    <property type="entry name" value="Thioesterase/thiol ester dehydrase-isomerase"/>
    <property type="match status" value="1"/>
</dbReference>
<proteinExistence type="predicted"/>
<dbReference type="PANTHER" id="PTHR43437">
    <property type="entry name" value="HYDROXYACYL-THIOESTER DEHYDRATASE TYPE 2, MITOCHONDRIAL-RELATED"/>
    <property type="match status" value="1"/>
</dbReference>
<dbReference type="InterPro" id="IPR029069">
    <property type="entry name" value="HotDog_dom_sf"/>
</dbReference>
<dbReference type="Proteomes" id="UP000596427">
    <property type="component" value="Chromosome"/>
</dbReference>
<dbReference type="CDD" id="cd03441">
    <property type="entry name" value="R_hydratase_like"/>
    <property type="match status" value="1"/>
</dbReference>
<evidence type="ECO:0000313" key="3">
    <source>
        <dbReference type="Proteomes" id="UP000596427"/>
    </source>
</evidence>
<dbReference type="AlphaFoldDB" id="A0A974PT61"/>
<dbReference type="Pfam" id="PF01575">
    <property type="entry name" value="MaoC_dehydratas"/>
    <property type="match status" value="1"/>
</dbReference>
<dbReference type="RefSeq" id="WP_203195994.1">
    <property type="nucleotide sequence ID" value="NZ_CP063362.1"/>
</dbReference>
<dbReference type="InterPro" id="IPR002539">
    <property type="entry name" value="MaoC-like_dom"/>
</dbReference>
<keyword evidence="3" id="KW-1185">Reference proteome</keyword>
<name>A0A974PT61_9HYPH</name>
<dbReference type="GO" id="GO:0019171">
    <property type="term" value="F:(3R)-hydroxyacyl-[acyl-carrier-protein] dehydratase activity"/>
    <property type="evidence" value="ECO:0007669"/>
    <property type="project" value="TreeGrafter"/>
</dbReference>
<dbReference type="KEGG" id="xdi:EZH22_12850"/>
<dbReference type="EMBL" id="CP063362">
    <property type="protein sequence ID" value="QRG09076.1"/>
    <property type="molecule type" value="Genomic_DNA"/>
</dbReference>
<dbReference type="PANTHER" id="PTHR43437:SF3">
    <property type="entry name" value="HYDROXYACYL-THIOESTER DEHYDRATASE TYPE 2, MITOCHONDRIAL"/>
    <property type="match status" value="1"/>
</dbReference>
<feature type="domain" description="MaoC-like" evidence="1">
    <location>
        <begin position="22"/>
        <end position="114"/>
    </location>
</feature>
<gene>
    <name evidence="2" type="ORF">EZH22_12850</name>
</gene>
<evidence type="ECO:0000259" key="1">
    <source>
        <dbReference type="Pfam" id="PF01575"/>
    </source>
</evidence>
<reference evidence="2 3" key="1">
    <citation type="submission" date="2020-10" db="EMBL/GenBank/DDBJ databases">
        <title>Degradation of 1,4-Dioxane by Xanthobacter sp. YN2, via a Novel Group-2 Soluble Di-Iron Monooxygenase.</title>
        <authorList>
            <person name="Ma F."/>
            <person name="Wang Y."/>
            <person name="Yang J."/>
            <person name="Guo H."/>
            <person name="Su D."/>
            <person name="Yu L."/>
        </authorList>
    </citation>
    <scope>NUCLEOTIDE SEQUENCE [LARGE SCALE GENOMIC DNA]</scope>
    <source>
        <strain evidence="2 3">YN2</strain>
    </source>
</reference>
<dbReference type="GO" id="GO:0006633">
    <property type="term" value="P:fatty acid biosynthetic process"/>
    <property type="evidence" value="ECO:0007669"/>
    <property type="project" value="TreeGrafter"/>
</dbReference>
<dbReference type="Gene3D" id="3.10.129.10">
    <property type="entry name" value="Hotdog Thioesterase"/>
    <property type="match status" value="1"/>
</dbReference>
<dbReference type="InterPro" id="IPR050965">
    <property type="entry name" value="UPF0336/Enoyl-CoA_hydratase"/>
</dbReference>
<accession>A0A974PT61</accession>
<evidence type="ECO:0000313" key="2">
    <source>
        <dbReference type="EMBL" id="QRG09076.1"/>
    </source>
</evidence>
<organism evidence="2 3">
    <name type="scientific">Xanthobacter dioxanivorans</name>
    <dbReference type="NCBI Taxonomy" id="2528964"/>
    <lineage>
        <taxon>Bacteria</taxon>
        <taxon>Pseudomonadati</taxon>
        <taxon>Pseudomonadota</taxon>
        <taxon>Alphaproteobacteria</taxon>
        <taxon>Hyphomicrobiales</taxon>
        <taxon>Xanthobacteraceae</taxon>
        <taxon>Xanthobacter</taxon>
    </lineage>
</organism>
<protein>
    <submittedName>
        <fullName evidence="2">MaoC family dehydratase</fullName>
    </submittedName>
</protein>